<evidence type="ECO:0000256" key="3">
    <source>
        <dbReference type="ARBA" id="ARBA00023274"/>
    </source>
</evidence>
<evidence type="ECO:0000313" key="7">
    <source>
        <dbReference type="EMBL" id="KNC32279.1"/>
    </source>
</evidence>
<accession>A0A0L0CLF7</accession>
<keyword evidence="3" id="KW-0687">Ribonucleoprotein</keyword>
<dbReference type="FunFam" id="2.40.30.10:FF:000049">
    <property type="entry name" value="39S ribosomal protein L3, mitochondrial"/>
    <property type="match status" value="1"/>
</dbReference>
<sequence length="370" mass="42129">MLRTLIVDFNKLSLWPVAVTQVRQKGHLSRPHLRNPSWFLRKERKMRDNLVTPENKSFVQELVHDKFGPPALIKGVPSYDQSIREQLVKTQELELQPWTEGVRRTGVIARKIGQYPLWLKNGERIRTTLLQIVDNHVVKYIPPEEYKPTHKPNVSNLSNYGCLLVGAESCDPSTLTKEYCGLFKDSGLLPKKHLVRFIVSPSAAIPVGTPLNVNHYRVGDYIDVRGKTVDHGFQGVVKRHGFKGMPASHGVTKTHRRPGNIGGGGEKGRVWPGTKMPGHMGNRWRIAKGLRIWRINTKYNVMWVNGSAIPGSTNGLVYIYDTILPLRRHKTAPPFPTSFEQITEGPDDIWFDQVHNFKDETITFKPEEEK</sequence>
<evidence type="ECO:0000256" key="1">
    <source>
        <dbReference type="ARBA" id="ARBA00006540"/>
    </source>
</evidence>
<dbReference type="GO" id="GO:0006412">
    <property type="term" value="P:translation"/>
    <property type="evidence" value="ECO:0007669"/>
    <property type="project" value="InterPro"/>
</dbReference>
<keyword evidence="2" id="KW-0689">Ribosomal protein</keyword>
<dbReference type="InterPro" id="IPR000597">
    <property type="entry name" value="Ribosomal_uL3"/>
</dbReference>
<dbReference type="GO" id="GO:0005762">
    <property type="term" value="C:mitochondrial large ribosomal subunit"/>
    <property type="evidence" value="ECO:0007669"/>
    <property type="project" value="TreeGrafter"/>
</dbReference>
<proteinExistence type="inferred from homology"/>
<dbReference type="Gene3D" id="2.40.30.10">
    <property type="entry name" value="Translation factors"/>
    <property type="match status" value="2"/>
</dbReference>
<reference evidence="7 8" key="1">
    <citation type="journal article" date="2015" name="Nat. Commun.">
        <title>Lucilia cuprina genome unlocks parasitic fly biology to underpin future interventions.</title>
        <authorList>
            <person name="Anstead C.A."/>
            <person name="Korhonen P.K."/>
            <person name="Young N.D."/>
            <person name="Hall R.S."/>
            <person name="Jex A.R."/>
            <person name="Murali S.C."/>
            <person name="Hughes D.S."/>
            <person name="Lee S.F."/>
            <person name="Perry T."/>
            <person name="Stroehlein A.J."/>
            <person name="Ansell B.R."/>
            <person name="Breugelmans B."/>
            <person name="Hofmann A."/>
            <person name="Qu J."/>
            <person name="Dugan S."/>
            <person name="Lee S.L."/>
            <person name="Chao H."/>
            <person name="Dinh H."/>
            <person name="Han Y."/>
            <person name="Doddapaneni H.V."/>
            <person name="Worley K.C."/>
            <person name="Muzny D.M."/>
            <person name="Ioannidis P."/>
            <person name="Waterhouse R.M."/>
            <person name="Zdobnov E.M."/>
            <person name="James P.J."/>
            <person name="Bagnall N.H."/>
            <person name="Kotze A.C."/>
            <person name="Gibbs R.A."/>
            <person name="Richards S."/>
            <person name="Batterham P."/>
            <person name="Gasser R.B."/>
        </authorList>
    </citation>
    <scope>NUCLEOTIDE SEQUENCE [LARGE SCALE GENOMIC DNA]</scope>
    <source>
        <strain evidence="7 8">LS</strain>
        <tissue evidence="7">Full body</tissue>
    </source>
</reference>
<comment type="similarity">
    <text evidence="1">Belongs to the universal ribosomal protein uL3 family.</text>
</comment>
<name>A0A0L0CLF7_LUCCU</name>
<evidence type="ECO:0000256" key="4">
    <source>
        <dbReference type="ARBA" id="ARBA00035209"/>
    </source>
</evidence>
<dbReference type="InterPro" id="IPR019927">
    <property type="entry name" value="Ribosomal_uL3_bac/org-type"/>
</dbReference>
<dbReference type="Proteomes" id="UP000037069">
    <property type="component" value="Unassembled WGS sequence"/>
</dbReference>
<evidence type="ECO:0000256" key="5">
    <source>
        <dbReference type="ARBA" id="ARBA00035396"/>
    </source>
</evidence>
<keyword evidence="8" id="KW-1185">Reference proteome</keyword>
<dbReference type="OrthoDB" id="274683at2759"/>
<dbReference type="PANTHER" id="PTHR11229:SF8">
    <property type="entry name" value="LARGE RIBOSOMAL SUBUNIT PROTEIN UL3M"/>
    <property type="match status" value="1"/>
</dbReference>
<dbReference type="STRING" id="7375.A0A0L0CLF7"/>
<dbReference type="GO" id="GO:0003735">
    <property type="term" value="F:structural constituent of ribosome"/>
    <property type="evidence" value="ECO:0007669"/>
    <property type="project" value="InterPro"/>
</dbReference>
<dbReference type="PANTHER" id="PTHR11229">
    <property type="entry name" value="50S RIBOSOMAL PROTEIN L3"/>
    <property type="match status" value="1"/>
</dbReference>
<dbReference type="NCBIfam" id="TIGR03625">
    <property type="entry name" value="L3_bact"/>
    <property type="match status" value="1"/>
</dbReference>
<dbReference type="AlphaFoldDB" id="A0A0L0CLF7"/>
<dbReference type="OMA" id="IGIYPMW"/>
<dbReference type="InterPro" id="IPR009000">
    <property type="entry name" value="Transl_B-barrel_sf"/>
</dbReference>
<gene>
    <name evidence="7" type="ORF">FF38_01817</name>
</gene>
<evidence type="ECO:0000256" key="6">
    <source>
        <dbReference type="SAM" id="MobiDB-lite"/>
    </source>
</evidence>
<dbReference type="SUPFAM" id="SSF50447">
    <property type="entry name" value="Translation proteins"/>
    <property type="match status" value="1"/>
</dbReference>
<organism evidence="7 8">
    <name type="scientific">Lucilia cuprina</name>
    <name type="common">Green bottle fly</name>
    <name type="synonym">Australian sheep blowfly</name>
    <dbReference type="NCBI Taxonomy" id="7375"/>
    <lineage>
        <taxon>Eukaryota</taxon>
        <taxon>Metazoa</taxon>
        <taxon>Ecdysozoa</taxon>
        <taxon>Arthropoda</taxon>
        <taxon>Hexapoda</taxon>
        <taxon>Insecta</taxon>
        <taxon>Pterygota</taxon>
        <taxon>Neoptera</taxon>
        <taxon>Endopterygota</taxon>
        <taxon>Diptera</taxon>
        <taxon>Brachycera</taxon>
        <taxon>Muscomorpha</taxon>
        <taxon>Oestroidea</taxon>
        <taxon>Calliphoridae</taxon>
        <taxon>Luciliinae</taxon>
        <taxon>Lucilia</taxon>
    </lineage>
</organism>
<dbReference type="Pfam" id="PF00297">
    <property type="entry name" value="Ribosomal_L3"/>
    <property type="match status" value="1"/>
</dbReference>
<feature type="region of interest" description="Disordered" evidence="6">
    <location>
        <begin position="244"/>
        <end position="275"/>
    </location>
</feature>
<protein>
    <recommendedName>
        <fullName evidence="4">Large ribosomal subunit protein uL3m</fullName>
    </recommendedName>
    <alternativeName>
        <fullName evidence="5">39S ribosomal protein L3, mitochondrial</fullName>
    </alternativeName>
</protein>
<dbReference type="EMBL" id="JRES01000325">
    <property type="protein sequence ID" value="KNC32279.1"/>
    <property type="molecule type" value="Genomic_DNA"/>
</dbReference>
<evidence type="ECO:0000256" key="2">
    <source>
        <dbReference type="ARBA" id="ARBA00022980"/>
    </source>
</evidence>
<comment type="caution">
    <text evidence="7">The sequence shown here is derived from an EMBL/GenBank/DDBJ whole genome shotgun (WGS) entry which is preliminary data.</text>
</comment>
<evidence type="ECO:0000313" key="8">
    <source>
        <dbReference type="Proteomes" id="UP000037069"/>
    </source>
</evidence>